<feature type="compositionally biased region" description="Basic and acidic residues" evidence="1">
    <location>
        <begin position="27"/>
        <end position="37"/>
    </location>
</feature>
<feature type="compositionally biased region" description="Acidic residues" evidence="1">
    <location>
        <begin position="16"/>
        <end position="26"/>
    </location>
</feature>
<proteinExistence type="predicted"/>
<keyword evidence="3" id="KW-1185">Reference proteome</keyword>
<evidence type="ECO:0000313" key="3">
    <source>
        <dbReference type="Proteomes" id="UP000541444"/>
    </source>
</evidence>
<dbReference type="Proteomes" id="UP000541444">
    <property type="component" value="Unassembled WGS sequence"/>
</dbReference>
<feature type="region of interest" description="Disordered" evidence="1">
    <location>
        <begin position="1"/>
        <end position="37"/>
    </location>
</feature>
<evidence type="ECO:0000256" key="1">
    <source>
        <dbReference type="SAM" id="MobiDB-lite"/>
    </source>
</evidence>
<organism evidence="2 3">
    <name type="scientific">Kingdonia uniflora</name>
    <dbReference type="NCBI Taxonomy" id="39325"/>
    <lineage>
        <taxon>Eukaryota</taxon>
        <taxon>Viridiplantae</taxon>
        <taxon>Streptophyta</taxon>
        <taxon>Embryophyta</taxon>
        <taxon>Tracheophyta</taxon>
        <taxon>Spermatophyta</taxon>
        <taxon>Magnoliopsida</taxon>
        <taxon>Ranunculales</taxon>
        <taxon>Circaeasteraceae</taxon>
        <taxon>Kingdonia</taxon>
    </lineage>
</organism>
<name>A0A7J7MWJ6_9MAGN</name>
<sequence length="80" mass="9273">MVEVSCPHCNGRFPIEDDESDYDDERPESMDDKVSTKEMRRGIDLATTVERIEMDFAITNPRSENTIVRFQTLNSLVVNY</sequence>
<reference evidence="2 3" key="1">
    <citation type="journal article" date="2020" name="IScience">
        <title>Genome Sequencing of the Endangered Kingdonia uniflora (Circaeasteraceae, Ranunculales) Reveals Potential Mechanisms of Evolutionary Specialization.</title>
        <authorList>
            <person name="Sun Y."/>
            <person name="Deng T."/>
            <person name="Zhang A."/>
            <person name="Moore M.J."/>
            <person name="Landis J.B."/>
            <person name="Lin N."/>
            <person name="Zhang H."/>
            <person name="Zhang X."/>
            <person name="Huang J."/>
            <person name="Zhang X."/>
            <person name="Sun H."/>
            <person name="Wang H."/>
        </authorList>
    </citation>
    <scope>NUCLEOTIDE SEQUENCE [LARGE SCALE GENOMIC DNA]</scope>
    <source>
        <strain evidence="2">TB1705</strain>
        <tissue evidence="2">Leaf</tissue>
    </source>
</reference>
<dbReference type="OrthoDB" id="447251at2759"/>
<evidence type="ECO:0000313" key="2">
    <source>
        <dbReference type="EMBL" id="KAF6159253.1"/>
    </source>
</evidence>
<gene>
    <name evidence="2" type="ORF">GIB67_032024</name>
</gene>
<accession>A0A7J7MWJ6</accession>
<comment type="caution">
    <text evidence="2">The sequence shown here is derived from an EMBL/GenBank/DDBJ whole genome shotgun (WGS) entry which is preliminary data.</text>
</comment>
<protein>
    <submittedName>
        <fullName evidence="2">Uncharacterized protein</fullName>
    </submittedName>
</protein>
<dbReference type="EMBL" id="JACGCM010001193">
    <property type="protein sequence ID" value="KAF6159253.1"/>
    <property type="molecule type" value="Genomic_DNA"/>
</dbReference>
<dbReference type="AlphaFoldDB" id="A0A7J7MWJ6"/>